<gene>
    <name evidence="2" type="ORF">FH972_004358</name>
</gene>
<organism evidence="2 3">
    <name type="scientific">Carpinus fangiana</name>
    <dbReference type="NCBI Taxonomy" id="176857"/>
    <lineage>
        <taxon>Eukaryota</taxon>
        <taxon>Viridiplantae</taxon>
        <taxon>Streptophyta</taxon>
        <taxon>Embryophyta</taxon>
        <taxon>Tracheophyta</taxon>
        <taxon>Spermatophyta</taxon>
        <taxon>Magnoliopsida</taxon>
        <taxon>eudicotyledons</taxon>
        <taxon>Gunneridae</taxon>
        <taxon>Pentapetalae</taxon>
        <taxon>rosids</taxon>
        <taxon>fabids</taxon>
        <taxon>Fagales</taxon>
        <taxon>Betulaceae</taxon>
        <taxon>Carpinus</taxon>
    </lineage>
</organism>
<accession>A0A5N6QL22</accession>
<feature type="compositionally biased region" description="Basic and acidic residues" evidence="1">
    <location>
        <begin position="146"/>
        <end position="170"/>
    </location>
</feature>
<feature type="region of interest" description="Disordered" evidence="1">
    <location>
        <begin position="146"/>
        <end position="181"/>
    </location>
</feature>
<proteinExistence type="predicted"/>
<evidence type="ECO:0000313" key="2">
    <source>
        <dbReference type="EMBL" id="KAE7999986.1"/>
    </source>
</evidence>
<dbReference type="EMBL" id="CM017321">
    <property type="protein sequence ID" value="KAE7999986.1"/>
    <property type="molecule type" value="Genomic_DNA"/>
</dbReference>
<dbReference type="AlphaFoldDB" id="A0A5N6QL22"/>
<keyword evidence="3" id="KW-1185">Reference proteome</keyword>
<reference evidence="2 3" key="1">
    <citation type="submission" date="2019-06" db="EMBL/GenBank/DDBJ databases">
        <title>A chromosomal-level reference genome of Carpinus fangiana (Coryloideae, Betulaceae).</title>
        <authorList>
            <person name="Yang X."/>
            <person name="Wang Z."/>
            <person name="Zhang L."/>
            <person name="Hao G."/>
            <person name="Liu J."/>
            <person name="Yang Y."/>
        </authorList>
    </citation>
    <scope>NUCLEOTIDE SEQUENCE [LARGE SCALE GENOMIC DNA]</scope>
    <source>
        <strain evidence="2">Cfa_2016G</strain>
        <tissue evidence="2">Leaf</tissue>
    </source>
</reference>
<dbReference type="OrthoDB" id="1917248at2759"/>
<evidence type="ECO:0000256" key="1">
    <source>
        <dbReference type="SAM" id="MobiDB-lite"/>
    </source>
</evidence>
<name>A0A5N6QL22_9ROSI</name>
<evidence type="ECO:0000313" key="3">
    <source>
        <dbReference type="Proteomes" id="UP000327013"/>
    </source>
</evidence>
<sequence length="230" mass="26329">MDQQGQPKKAADILDLSVLPLGEDSDLNYHSGAWHGSVVQIDFKETHSRTNNTLNKQSPRAAGMSEKELKIRNELEIDIERDLEEEIKGGIYHHALRLHRLYQKQKERNAKKVVPGFETQSQQRNNNTTLLEVNISIRMEGGTKIEIKETKKEAPGHEKGPRPRTSRSEKMQAPPVPTTKKFDWVKTLRSNAGPAVSLHQAKTLSNNHCRYSNLNLNNRGRIFGQPRRRW</sequence>
<dbReference type="Proteomes" id="UP000327013">
    <property type="component" value="Chromosome 1"/>
</dbReference>
<protein>
    <submittedName>
        <fullName evidence="2">Uncharacterized protein</fullName>
    </submittedName>
</protein>